<comment type="caution">
    <text evidence="3">The sequence shown here is derived from an EMBL/GenBank/DDBJ whole genome shotgun (WGS) entry which is preliminary data.</text>
</comment>
<keyword evidence="2" id="KW-1133">Transmembrane helix</keyword>
<feature type="transmembrane region" description="Helical" evidence="2">
    <location>
        <begin position="239"/>
        <end position="258"/>
    </location>
</feature>
<evidence type="ECO:0000313" key="3">
    <source>
        <dbReference type="EMBL" id="KAK1751402.1"/>
    </source>
</evidence>
<keyword evidence="2" id="KW-0812">Transmembrane</keyword>
<feature type="region of interest" description="Disordered" evidence="1">
    <location>
        <begin position="104"/>
        <end position="182"/>
    </location>
</feature>
<sequence>MAAPDANNSPRPGLIIYQALGGVSVLGGTVTLAAMFTDIADPAKARDEWYEEMEKLSPGSSDPETWPNLSRTRVRQFLLISAGLFMMMFILIVNGQINYATQSEDTSEAHREETTANVNGAPSQEKPETKNSDSQDPFTSVGATKPDTGETSQTTCSHDSGVENQHTADNNTRPEMHGEHRSKTKSVQAWIGSVGRLFAIGPTSNTFLRIVYIVETVLTLGLALFLLLFSAAAYISWGCLWATWTFGGFLLLGLLFSVRPLF</sequence>
<dbReference type="AlphaFoldDB" id="A0AAJ0B739"/>
<evidence type="ECO:0000256" key="2">
    <source>
        <dbReference type="SAM" id="Phobius"/>
    </source>
</evidence>
<gene>
    <name evidence="3" type="ORF">QBC47DRAFT_417316</name>
</gene>
<feature type="transmembrane region" description="Helical" evidence="2">
    <location>
        <begin position="210"/>
        <end position="232"/>
    </location>
</feature>
<keyword evidence="4" id="KW-1185">Reference proteome</keyword>
<organism evidence="3 4">
    <name type="scientific">Echria macrotheca</name>
    <dbReference type="NCBI Taxonomy" id="438768"/>
    <lineage>
        <taxon>Eukaryota</taxon>
        <taxon>Fungi</taxon>
        <taxon>Dikarya</taxon>
        <taxon>Ascomycota</taxon>
        <taxon>Pezizomycotina</taxon>
        <taxon>Sordariomycetes</taxon>
        <taxon>Sordariomycetidae</taxon>
        <taxon>Sordariales</taxon>
        <taxon>Schizotheciaceae</taxon>
        <taxon>Echria</taxon>
    </lineage>
</organism>
<evidence type="ECO:0000256" key="1">
    <source>
        <dbReference type="SAM" id="MobiDB-lite"/>
    </source>
</evidence>
<protein>
    <submittedName>
        <fullName evidence="3">Uncharacterized protein</fullName>
    </submittedName>
</protein>
<reference evidence="3" key="1">
    <citation type="submission" date="2023-06" db="EMBL/GenBank/DDBJ databases">
        <title>Genome-scale phylogeny and comparative genomics of the fungal order Sordariales.</title>
        <authorList>
            <consortium name="Lawrence Berkeley National Laboratory"/>
            <person name="Hensen N."/>
            <person name="Bonometti L."/>
            <person name="Westerberg I."/>
            <person name="Brannstrom I.O."/>
            <person name="Guillou S."/>
            <person name="Cros-Aarteil S."/>
            <person name="Calhoun S."/>
            <person name="Haridas S."/>
            <person name="Kuo A."/>
            <person name="Mondo S."/>
            <person name="Pangilinan J."/>
            <person name="Riley R."/>
            <person name="Labutti K."/>
            <person name="Andreopoulos B."/>
            <person name="Lipzen A."/>
            <person name="Chen C."/>
            <person name="Yanf M."/>
            <person name="Daum C."/>
            <person name="Ng V."/>
            <person name="Clum A."/>
            <person name="Steindorff A."/>
            <person name="Ohm R."/>
            <person name="Martin F."/>
            <person name="Silar P."/>
            <person name="Natvig D."/>
            <person name="Lalanne C."/>
            <person name="Gautier V."/>
            <person name="Ament-Velasquez S.L."/>
            <person name="Kruys A."/>
            <person name="Hutchinson M.I."/>
            <person name="Powell A.J."/>
            <person name="Barry K."/>
            <person name="Miller A.N."/>
            <person name="Grigoriev I.V."/>
            <person name="Debuchy R."/>
            <person name="Gladieux P."/>
            <person name="Thoren M.H."/>
            <person name="Johannesson H."/>
        </authorList>
    </citation>
    <scope>NUCLEOTIDE SEQUENCE</scope>
    <source>
        <strain evidence="3">PSN4</strain>
    </source>
</reference>
<feature type="non-terminal residue" evidence="3">
    <location>
        <position position="262"/>
    </location>
</feature>
<name>A0AAJ0B739_9PEZI</name>
<keyword evidence="2" id="KW-0472">Membrane</keyword>
<evidence type="ECO:0000313" key="4">
    <source>
        <dbReference type="Proteomes" id="UP001239445"/>
    </source>
</evidence>
<feature type="compositionally biased region" description="Basic and acidic residues" evidence="1">
    <location>
        <begin position="172"/>
        <end position="181"/>
    </location>
</feature>
<dbReference type="EMBL" id="MU839842">
    <property type="protein sequence ID" value="KAK1751402.1"/>
    <property type="molecule type" value="Genomic_DNA"/>
</dbReference>
<proteinExistence type="predicted"/>
<accession>A0AAJ0B739</accession>
<feature type="transmembrane region" description="Helical" evidence="2">
    <location>
        <begin position="15"/>
        <end position="36"/>
    </location>
</feature>
<dbReference type="Proteomes" id="UP001239445">
    <property type="component" value="Unassembled WGS sequence"/>
</dbReference>
<feature type="transmembrane region" description="Helical" evidence="2">
    <location>
        <begin position="77"/>
        <end position="97"/>
    </location>
</feature>
<feature type="compositionally biased region" description="Polar residues" evidence="1">
    <location>
        <begin position="149"/>
        <end position="171"/>
    </location>
</feature>